<feature type="non-terminal residue" evidence="1">
    <location>
        <position position="64"/>
    </location>
</feature>
<organism evidence="1 2">
    <name type="scientific">Ambispora leptoticha</name>
    <dbReference type="NCBI Taxonomy" id="144679"/>
    <lineage>
        <taxon>Eukaryota</taxon>
        <taxon>Fungi</taxon>
        <taxon>Fungi incertae sedis</taxon>
        <taxon>Mucoromycota</taxon>
        <taxon>Glomeromycotina</taxon>
        <taxon>Glomeromycetes</taxon>
        <taxon>Archaeosporales</taxon>
        <taxon>Ambisporaceae</taxon>
        <taxon>Ambispora</taxon>
    </lineage>
</organism>
<dbReference type="EMBL" id="CAJVPS010013003">
    <property type="protein sequence ID" value="CAG8674546.1"/>
    <property type="molecule type" value="Genomic_DNA"/>
</dbReference>
<sequence length="64" mass="7719">MKFIQYNVLDGLQLVHEIFMIDTFNETQWEENVIPRNDKVGSTRWMDRNPNNRYEELQMLASKA</sequence>
<dbReference type="OrthoDB" id="2013972at2759"/>
<dbReference type="AlphaFoldDB" id="A0A9N9EDW3"/>
<protein>
    <submittedName>
        <fullName evidence="1">10047_t:CDS:1</fullName>
    </submittedName>
</protein>
<dbReference type="Proteomes" id="UP000789508">
    <property type="component" value="Unassembled WGS sequence"/>
</dbReference>
<evidence type="ECO:0000313" key="2">
    <source>
        <dbReference type="Proteomes" id="UP000789508"/>
    </source>
</evidence>
<gene>
    <name evidence="1" type="ORF">ALEPTO_LOCUS10694</name>
</gene>
<reference evidence="1" key="1">
    <citation type="submission" date="2021-06" db="EMBL/GenBank/DDBJ databases">
        <authorList>
            <person name="Kallberg Y."/>
            <person name="Tangrot J."/>
            <person name="Rosling A."/>
        </authorList>
    </citation>
    <scope>NUCLEOTIDE SEQUENCE</scope>
    <source>
        <strain evidence="1">FL130A</strain>
    </source>
</reference>
<comment type="caution">
    <text evidence="1">The sequence shown here is derived from an EMBL/GenBank/DDBJ whole genome shotgun (WGS) entry which is preliminary data.</text>
</comment>
<name>A0A9N9EDW3_9GLOM</name>
<proteinExistence type="predicted"/>
<accession>A0A9N9EDW3</accession>
<keyword evidence="2" id="KW-1185">Reference proteome</keyword>
<evidence type="ECO:0000313" key="1">
    <source>
        <dbReference type="EMBL" id="CAG8674546.1"/>
    </source>
</evidence>